<comment type="caution">
    <text evidence="6">The sequence shown here is derived from an EMBL/GenBank/DDBJ whole genome shotgun (WGS) entry which is preliminary data.</text>
</comment>
<dbReference type="PANTHER" id="PTHR11705:SF119">
    <property type="entry name" value="OS02G0119300 PROTEIN"/>
    <property type="match status" value="1"/>
</dbReference>
<reference evidence="6" key="1">
    <citation type="journal article" date="2020" name="mSystems">
        <title>Genome- and Community-Level Interaction Insights into Carbon Utilization and Element Cycling Functions of Hydrothermarchaeota in Hydrothermal Sediment.</title>
        <authorList>
            <person name="Zhou Z."/>
            <person name="Liu Y."/>
            <person name="Xu W."/>
            <person name="Pan J."/>
            <person name="Luo Z.H."/>
            <person name="Li M."/>
        </authorList>
    </citation>
    <scope>NUCLEOTIDE SEQUENCE [LARGE SCALE GENOMIC DNA]</scope>
    <source>
        <strain evidence="6">SpSt-289</strain>
    </source>
</reference>
<dbReference type="GO" id="GO:0008270">
    <property type="term" value="F:zinc ion binding"/>
    <property type="evidence" value="ECO:0007669"/>
    <property type="project" value="InterPro"/>
</dbReference>
<feature type="active site" description="Proton donor/acceptor" evidence="3">
    <location>
        <position position="418"/>
    </location>
</feature>
<proteinExistence type="inferred from homology"/>
<dbReference type="InterPro" id="IPR000834">
    <property type="entry name" value="Peptidase_M14"/>
</dbReference>
<name>A0A7C1FT44_9CHLR</name>
<dbReference type="AlphaFoldDB" id="A0A7C1FT44"/>
<comment type="similarity">
    <text evidence="2 3">Belongs to the peptidase M14 family.</text>
</comment>
<dbReference type="PANTHER" id="PTHR11705">
    <property type="entry name" value="PROTEASE FAMILY M14 CARBOXYPEPTIDASE A,B"/>
    <property type="match status" value="1"/>
</dbReference>
<evidence type="ECO:0000256" key="4">
    <source>
        <dbReference type="SAM" id="SignalP"/>
    </source>
</evidence>
<feature type="signal peptide" evidence="4">
    <location>
        <begin position="1"/>
        <end position="24"/>
    </location>
</feature>
<dbReference type="SMART" id="SM00631">
    <property type="entry name" value="Zn_pept"/>
    <property type="match status" value="1"/>
</dbReference>
<dbReference type="Pfam" id="PF00246">
    <property type="entry name" value="Peptidase_M14"/>
    <property type="match status" value="1"/>
</dbReference>
<accession>A0A7C1FT44</accession>
<evidence type="ECO:0000313" key="6">
    <source>
        <dbReference type="EMBL" id="HDX32660.1"/>
    </source>
</evidence>
<gene>
    <name evidence="6" type="ORF">ENQ20_14410</name>
</gene>
<dbReference type="GO" id="GO:0006508">
    <property type="term" value="P:proteolysis"/>
    <property type="evidence" value="ECO:0007669"/>
    <property type="project" value="InterPro"/>
</dbReference>
<evidence type="ECO:0000256" key="2">
    <source>
        <dbReference type="ARBA" id="ARBA00005988"/>
    </source>
</evidence>
<evidence type="ECO:0000259" key="5">
    <source>
        <dbReference type="PROSITE" id="PS52035"/>
    </source>
</evidence>
<dbReference type="PROSITE" id="PS52035">
    <property type="entry name" value="PEPTIDASE_M14"/>
    <property type="match status" value="1"/>
</dbReference>
<dbReference type="EMBL" id="DSMG01000148">
    <property type="protein sequence ID" value="HDX32660.1"/>
    <property type="molecule type" value="Genomic_DNA"/>
</dbReference>
<comment type="cofactor">
    <cofactor evidence="1">
        <name>Zn(2+)</name>
        <dbReference type="ChEBI" id="CHEBI:29105"/>
    </cofactor>
</comment>
<dbReference type="GO" id="GO:0004181">
    <property type="term" value="F:metallocarboxypeptidase activity"/>
    <property type="evidence" value="ECO:0007669"/>
    <property type="project" value="InterPro"/>
</dbReference>
<protein>
    <submittedName>
        <fullName evidence="6">Peptidase M14</fullName>
    </submittedName>
</protein>
<evidence type="ECO:0000256" key="1">
    <source>
        <dbReference type="ARBA" id="ARBA00001947"/>
    </source>
</evidence>
<sequence length="597" mass="65332">MAIVHQAWVVALTLILATTPPHIAKANAEVGVDPPPAPPAWDAIPEDVVAHITFSDQADLQWLVAHYDIWRVDHTRRQAMAWLTRTQLLTLQMQGRQVIVDEQATHDLHTAAAAIRSASNENGIPGHPCYRTVEETHASMAELATAFPTLVQEVKLGESWRYVKSEGVQGYEIRGLVLTNQETPGPKPVFFLMGAIHAREYTTAETAMRFAEHLVRSYGVDPDATWLLDYTEIHVAPQTNPDGRKKAEAGLLWRKNTNNNFCSYEDTNYHYGVDLNRNSSFKWAQCTGSTPCSSVDPCSVIYRGVAPASEPETQALESYMRSIFADVRGPGDDDPAPEDASGLMISLHSFWPKILFPWGWKSTPAPNGKALQTLARKFGYYTGYPACQSGSPGCIYMTDGTTDDFAYGELGVAAFTFELGNAFFEPCDAFESSILTPTLGSLTYAAKVAVRPYVAPAGPEVISITLSVTAPVAAGTVVTLTATADDTRFYSGGYGEEPVQSIQAMRYSVNAPSWITDVVTYPMSATTGIFTASVETAFALIDTTGWAPGRHLLFVEAQDADGVWGAPTATFLEIRETATEEKRWYFFPMMMNDGANE</sequence>
<dbReference type="GO" id="GO:0005615">
    <property type="term" value="C:extracellular space"/>
    <property type="evidence" value="ECO:0007669"/>
    <property type="project" value="TreeGrafter"/>
</dbReference>
<feature type="chain" id="PRO_5027713559" evidence="4">
    <location>
        <begin position="25"/>
        <end position="597"/>
    </location>
</feature>
<organism evidence="6">
    <name type="scientific">Caldilinea aerophila</name>
    <dbReference type="NCBI Taxonomy" id="133453"/>
    <lineage>
        <taxon>Bacteria</taxon>
        <taxon>Bacillati</taxon>
        <taxon>Chloroflexota</taxon>
        <taxon>Caldilineae</taxon>
        <taxon>Caldilineales</taxon>
        <taxon>Caldilineaceae</taxon>
        <taxon>Caldilinea</taxon>
    </lineage>
</organism>
<dbReference type="Gene3D" id="3.40.630.10">
    <property type="entry name" value="Zn peptidases"/>
    <property type="match status" value="1"/>
</dbReference>
<dbReference type="SUPFAM" id="SSF53187">
    <property type="entry name" value="Zn-dependent exopeptidases"/>
    <property type="match status" value="1"/>
</dbReference>
<feature type="domain" description="Peptidase M14" evidence="5">
    <location>
        <begin position="129"/>
        <end position="448"/>
    </location>
</feature>
<keyword evidence="4" id="KW-0732">Signal</keyword>
<evidence type="ECO:0000256" key="3">
    <source>
        <dbReference type="PROSITE-ProRule" id="PRU01379"/>
    </source>
</evidence>